<accession>A0A1F5P829</accession>
<evidence type="ECO:0000256" key="1">
    <source>
        <dbReference type="SAM" id="Phobius"/>
    </source>
</evidence>
<feature type="transmembrane region" description="Helical" evidence="1">
    <location>
        <begin position="76"/>
        <end position="95"/>
    </location>
</feature>
<protein>
    <recommendedName>
        <fullName evidence="4">PrgI family protein</fullName>
    </recommendedName>
</protein>
<proteinExistence type="predicted"/>
<sequence>MKFACLPKPRLWQENSLKVEVWALKFMTMQQFNVPQFVEIEDKIIGPLTLRQFLVIVAGGIVVLFFWALFKYGVIFWFLAVPTALLTLFIALGSLNGRPVLSHVFPLISYISAPKRRLFHREAPVIIIKKRAEEKKSATLASGEVQNRLKRLAYILDQKTNVEEQMVHDANQQMVANDTNNHANVTNK</sequence>
<evidence type="ECO:0008006" key="4">
    <source>
        <dbReference type="Google" id="ProtNLM"/>
    </source>
</evidence>
<dbReference type="Proteomes" id="UP000176786">
    <property type="component" value="Unassembled WGS sequence"/>
</dbReference>
<keyword evidence="1" id="KW-0472">Membrane</keyword>
<evidence type="ECO:0000313" key="3">
    <source>
        <dbReference type="Proteomes" id="UP000176786"/>
    </source>
</evidence>
<organism evidence="2 3">
    <name type="scientific">Candidatus Doudnabacteria bacterium RIFCSPHIGHO2_02_FULL_46_11</name>
    <dbReference type="NCBI Taxonomy" id="1817832"/>
    <lineage>
        <taxon>Bacteria</taxon>
        <taxon>Candidatus Doudnaibacteriota</taxon>
    </lineage>
</organism>
<dbReference type="AlphaFoldDB" id="A0A1F5P829"/>
<name>A0A1F5P829_9BACT</name>
<comment type="caution">
    <text evidence="2">The sequence shown here is derived from an EMBL/GenBank/DDBJ whole genome shotgun (WGS) entry which is preliminary data.</text>
</comment>
<gene>
    <name evidence="2" type="ORF">A3J48_01500</name>
</gene>
<dbReference type="Pfam" id="PF12666">
    <property type="entry name" value="PrgI"/>
    <property type="match status" value="1"/>
</dbReference>
<feature type="transmembrane region" description="Helical" evidence="1">
    <location>
        <begin position="53"/>
        <end position="70"/>
    </location>
</feature>
<dbReference type="InterPro" id="IPR024414">
    <property type="entry name" value="Uncharacterised_PrgI"/>
</dbReference>
<keyword evidence="1" id="KW-0812">Transmembrane</keyword>
<evidence type="ECO:0000313" key="2">
    <source>
        <dbReference type="EMBL" id="OGE86099.1"/>
    </source>
</evidence>
<keyword evidence="1" id="KW-1133">Transmembrane helix</keyword>
<dbReference type="EMBL" id="MFES01000012">
    <property type="protein sequence ID" value="OGE86099.1"/>
    <property type="molecule type" value="Genomic_DNA"/>
</dbReference>
<reference evidence="2 3" key="1">
    <citation type="journal article" date="2016" name="Nat. Commun.">
        <title>Thousands of microbial genomes shed light on interconnected biogeochemical processes in an aquifer system.</title>
        <authorList>
            <person name="Anantharaman K."/>
            <person name="Brown C.T."/>
            <person name="Hug L.A."/>
            <person name="Sharon I."/>
            <person name="Castelle C.J."/>
            <person name="Probst A.J."/>
            <person name="Thomas B.C."/>
            <person name="Singh A."/>
            <person name="Wilkins M.J."/>
            <person name="Karaoz U."/>
            <person name="Brodie E.L."/>
            <person name="Williams K.H."/>
            <person name="Hubbard S.S."/>
            <person name="Banfield J.F."/>
        </authorList>
    </citation>
    <scope>NUCLEOTIDE SEQUENCE [LARGE SCALE GENOMIC DNA]</scope>
</reference>
<dbReference type="STRING" id="1817832.A3J48_01500"/>